<comment type="catalytic activity">
    <reaction evidence="5">
        <text>L-glutaminyl-[peptide chain release factor] + S-adenosyl-L-methionine = N(5)-methyl-L-glutaminyl-[peptide chain release factor] + S-adenosyl-L-homocysteine + H(+)</text>
        <dbReference type="Rhea" id="RHEA:42896"/>
        <dbReference type="Rhea" id="RHEA-COMP:10271"/>
        <dbReference type="Rhea" id="RHEA-COMP:10272"/>
        <dbReference type="ChEBI" id="CHEBI:15378"/>
        <dbReference type="ChEBI" id="CHEBI:30011"/>
        <dbReference type="ChEBI" id="CHEBI:57856"/>
        <dbReference type="ChEBI" id="CHEBI:59789"/>
        <dbReference type="ChEBI" id="CHEBI:61891"/>
        <dbReference type="EC" id="2.1.1.297"/>
    </reaction>
</comment>
<dbReference type="Pfam" id="PF05175">
    <property type="entry name" value="MTS"/>
    <property type="match status" value="1"/>
</dbReference>
<keyword evidence="2 8" id="KW-0489">Methyltransferase</keyword>
<dbReference type="GO" id="GO:0032259">
    <property type="term" value="P:methylation"/>
    <property type="evidence" value="ECO:0007669"/>
    <property type="project" value="UniProtKB-KW"/>
</dbReference>
<dbReference type="PANTHER" id="PTHR18895:SF74">
    <property type="entry name" value="MTRF1L RELEASE FACTOR GLUTAMINE METHYLTRANSFERASE"/>
    <property type="match status" value="1"/>
</dbReference>
<evidence type="ECO:0000256" key="5">
    <source>
        <dbReference type="ARBA" id="ARBA00048391"/>
    </source>
</evidence>
<accession>A0A4U8TNS9</accession>
<dbReference type="Gene3D" id="3.40.50.150">
    <property type="entry name" value="Vaccinia Virus protein VP39"/>
    <property type="match status" value="1"/>
</dbReference>
<evidence type="ECO:0000256" key="4">
    <source>
        <dbReference type="ARBA" id="ARBA00022691"/>
    </source>
</evidence>
<dbReference type="Gene3D" id="1.10.8.10">
    <property type="entry name" value="DNA helicase RuvA subunit, C-terminal domain"/>
    <property type="match status" value="1"/>
</dbReference>
<gene>
    <name evidence="8" type="primary">prmC</name>
    <name evidence="8" type="ORF">LS65_003775</name>
</gene>
<sequence length="280" mass="31596">MIMKSSIDELLQTATIELSSVAKTLSLKPRFESEILLSFVLKVPRIYLHTHSTQYIETALKEHFFSLIALRKKGTPIEYITQNASFYGYDFFVNPNVLIPRPETEILIDKAREIIHAYHIHSIAEIGIGSGIITTTLALLEPQCRFFATDISQKALQVAQKNIATFAPNADITLHHCSILPANAPHFELLISNPPYISEDYPISKPLLYEPKVALFGGKDGLDVYKEILKEIKKRKNIWLLCEMGFNQKEAISTLLQDAKDVAFYTDLSGLDRGFSAYFA</sequence>
<reference evidence="8 9" key="1">
    <citation type="journal article" date="2014" name="Genome Announc.">
        <title>Draft genome sequences of eight enterohepatic helicobacter species isolated from both laboratory and wild rodents.</title>
        <authorList>
            <person name="Sheh A."/>
            <person name="Shen Z."/>
            <person name="Fox J.G."/>
        </authorList>
    </citation>
    <scope>NUCLEOTIDE SEQUENCE [LARGE SCALE GENOMIC DNA]</scope>
    <source>
        <strain evidence="8 9">MIT 01-6451</strain>
    </source>
</reference>
<feature type="domain" description="Methyltransferase small" evidence="6">
    <location>
        <begin position="119"/>
        <end position="198"/>
    </location>
</feature>
<evidence type="ECO:0000256" key="3">
    <source>
        <dbReference type="ARBA" id="ARBA00022679"/>
    </source>
</evidence>
<dbReference type="InterPro" id="IPR007848">
    <property type="entry name" value="Small_mtfrase_dom"/>
</dbReference>
<dbReference type="SUPFAM" id="SSF53335">
    <property type="entry name" value="S-adenosyl-L-methionine-dependent methyltransferases"/>
    <property type="match status" value="1"/>
</dbReference>
<dbReference type="CDD" id="cd02440">
    <property type="entry name" value="AdoMet_MTases"/>
    <property type="match status" value="1"/>
</dbReference>
<dbReference type="GO" id="GO:0003676">
    <property type="term" value="F:nucleic acid binding"/>
    <property type="evidence" value="ECO:0007669"/>
    <property type="project" value="InterPro"/>
</dbReference>
<evidence type="ECO:0000313" key="9">
    <source>
        <dbReference type="Proteomes" id="UP000029707"/>
    </source>
</evidence>
<dbReference type="InterPro" id="IPR050320">
    <property type="entry name" value="N5-glutamine_MTase"/>
</dbReference>
<evidence type="ECO:0000256" key="1">
    <source>
        <dbReference type="ARBA" id="ARBA00012771"/>
    </source>
</evidence>
<evidence type="ECO:0000256" key="2">
    <source>
        <dbReference type="ARBA" id="ARBA00022603"/>
    </source>
</evidence>
<dbReference type="STRING" id="425400.LS65_04850"/>
<evidence type="ECO:0000259" key="6">
    <source>
        <dbReference type="Pfam" id="PF05175"/>
    </source>
</evidence>
<dbReference type="EMBL" id="JRMQ02000003">
    <property type="protein sequence ID" value="TLE02260.1"/>
    <property type="molecule type" value="Genomic_DNA"/>
</dbReference>
<dbReference type="PROSITE" id="PS00092">
    <property type="entry name" value="N6_MTASE"/>
    <property type="match status" value="1"/>
</dbReference>
<dbReference type="PANTHER" id="PTHR18895">
    <property type="entry name" value="HEMK METHYLTRANSFERASE"/>
    <property type="match status" value="1"/>
</dbReference>
<keyword evidence="4" id="KW-0949">S-adenosyl-L-methionine</keyword>
<dbReference type="NCBIfam" id="TIGR00536">
    <property type="entry name" value="hemK_fam"/>
    <property type="match status" value="1"/>
</dbReference>
<dbReference type="Pfam" id="PF17827">
    <property type="entry name" value="PrmC_N"/>
    <property type="match status" value="1"/>
</dbReference>
<dbReference type="InterPro" id="IPR002052">
    <property type="entry name" value="DNA_methylase_N6_adenine_CS"/>
</dbReference>
<proteinExistence type="predicted"/>
<name>A0A4U8TNS9_9HELI</name>
<dbReference type="NCBIfam" id="TIGR03534">
    <property type="entry name" value="RF_mod_PrmC"/>
    <property type="match status" value="1"/>
</dbReference>
<organism evidence="8 9">
    <name type="scientific">Helicobacter japonicus</name>
    <dbReference type="NCBI Taxonomy" id="425400"/>
    <lineage>
        <taxon>Bacteria</taxon>
        <taxon>Pseudomonadati</taxon>
        <taxon>Campylobacterota</taxon>
        <taxon>Epsilonproteobacteria</taxon>
        <taxon>Campylobacterales</taxon>
        <taxon>Helicobacteraceae</taxon>
        <taxon>Helicobacter</taxon>
    </lineage>
</organism>
<dbReference type="EC" id="2.1.1.297" evidence="1"/>
<dbReference type="InterPro" id="IPR040758">
    <property type="entry name" value="PrmC_N"/>
</dbReference>
<dbReference type="GO" id="GO:0102559">
    <property type="term" value="F:peptide chain release factor N(5)-glutamine methyltransferase activity"/>
    <property type="evidence" value="ECO:0007669"/>
    <property type="project" value="UniProtKB-EC"/>
</dbReference>
<dbReference type="Proteomes" id="UP000029707">
    <property type="component" value="Unassembled WGS sequence"/>
</dbReference>
<dbReference type="AlphaFoldDB" id="A0A4U8TNS9"/>
<keyword evidence="9" id="KW-1185">Reference proteome</keyword>
<protein>
    <recommendedName>
        <fullName evidence="1">peptide chain release factor N(5)-glutamine methyltransferase</fullName>
        <ecNumber evidence="1">2.1.1.297</ecNumber>
    </recommendedName>
</protein>
<keyword evidence="3 8" id="KW-0808">Transferase</keyword>
<dbReference type="OrthoDB" id="9800643at2"/>
<dbReference type="InterPro" id="IPR029063">
    <property type="entry name" value="SAM-dependent_MTases_sf"/>
</dbReference>
<feature type="domain" description="Release factor glutamine methyltransferase N-terminal" evidence="7">
    <location>
        <begin position="10"/>
        <end position="81"/>
    </location>
</feature>
<dbReference type="InterPro" id="IPR019874">
    <property type="entry name" value="RF_methyltr_PrmC"/>
</dbReference>
<comment type="caution">
    <text evidence="8">The sequence shown here is derived from an EMBL/GenBank/DDBJ whole genome shotgun (WGS) entry which is preliminary data.</text>
</comment>
<evidence type="ECO:0000313" key="8">
    <source>
        <dbReference type="EMBL" id="TLE02260.1"/>
    </source>
</evidence>
<evidence type="ECO:0000259" key="7">
    <source>
        <dbReference type="Pfam" id="PF17827"/>
    </source>
</evidence>
<dbReference type="InterPro" id="IPR004556">
    <property type="entry name" value="HemK-like"/>
</dbReference>